<dbReference type="NCBIfam" id="NF010448">
    <property type="entry name" value="PRK13874.1"/>
    <property type="match status" value="1"/>
</dbReference>
<evidence type="ECO:0000256" key="2">
    <source>
        <dbReference type="SAM" id="SignalP"/>
    </source>
</evidence>
<dbReference type="Proteomes" id="UP000326780">
    <property type="component" value="Chromosome"/>
</dbReference>
<keyword evidence="1" id="KW-0175">Coiled coil</keyword>
<dbReference type="EMBL" id="CP045644">
    <property type="protein sequence ID" value="QFZ84753.1"/>
    <property type="molecule type" value="Genomic_DNA"/>
</dbReference>
<feature type="coiled-coil region" evidence="1">
    <location>
        <begin position="45"/>
        <end position="107"/>
    </location>
</feature>
<feature type="chain" id="PRO_5024952145" evidence="2">
    <location>
        <begin position="31"/>
        <end position="254"/>
    </location>
</feature>
<reference evidence="3 4" key="1">
    <citation type="submission" date="2019-10" db="EMBL/GenBank/DDBJ databases">
        <title>Complete genome sequence of Variovorax paradoxus 5C-2.</title>
        <authorList>
            <person name="Gogoleva N.E."/>
            <person name="Balkin A.S."/>
        </authorList>
    </citation>
    <scope>NUCLEOTIDE SEQUENCE [LARGE SCALE GENOMIC DNA]</scope>
    <source>
        <strain evidence="3 4">5C-2</strain>
    </source>
</reference>
<sequence length="254" mass="27872">MNLPSSFKPRIAALVAVSAIAFGVAPPAHAIFGVGDTVFDASNFIQNMLTAARALEQINNQVEQLQNEAQMLRNQARNLQGLDFSALSELKSTLAATNQLIQQAQGLAFNVSRMEAEFKRLYPESFSVAMSGAQMAGDARQRWRNSLEALRTATQVQSQAMQNFASDERALTDLVNRSQSATGALQAMQATNQLLALQSRQAIQAQQLQITQDRAAALEQARQVAVQERAREVRRRFMGSGTPYTPYSVNFYGS</sequence>
<accession>A0A5Q0M5E4</accession>
<organism evidence="3 4">
    <name type="scientific">Variovorax paradoxus</name>
    <dbReference type="NCBI Taxonomy" id="34073"/>
    <lineage>
        <taxon>Bacteria</taxon>
        <taxon>Pseudomonadati</taxon>
        <taxon>Pseudomonadota</taxon>
        <taxon>Betaproteobacteria</taxon>
        <taxon>Burkholderiales</taxon>
        <taxon>Comamonadaceae</taxon>
        <taxon>Variovorax</taxon>
    </lineage>
</organism>
<dbReference type="AlphaFoldDB" id="A0A5Q0M5E4"/>
<dbReference type="NCBIfam" id="TIGR02780">
    <property type="entry name" value="TrbJ_Ti"/>
    <property type="match status" value="1"/>
</dbReference>
<evidence type="ECO:0000313" key="4">
    <source>
        <dbReference type="Proteomes" id="UP000326780"/>
    </source>
</evidence>
<evidence type="ECO:0000313" key="3">
    <source>
        <dbReference type="EMBL" id="QFZ84753.1"/>
    </source>
</evidence>
<proteinExistence type="predicted"/>
<keyword evidence="2" id="KW-0732">Signal</keyword>
<evidence type="ECO:0000256" key="1">
    <source>
        <dbReference type="SAM" id="Coils"/>
    </source>
</evidence>
<dbReference type="RefSeq" id="WP_153283375.1">
    <property type="nucleotide sequence ID" value="NZ_CP045644.1"/>
</dbReference>
<feature type="signal peptide" evidence="2">
    <location>
        <begin position="1"/>
        <end position="30"/>
    </location>
</feature>
<protein>
    <submittedName>
        <fullName evidence="3">P-type conjugative transfer protein TrbJ</fullName>
    </submittedName>
</protein>
<dbReference type="SUPFAM" id="SSF101082">
    <property type="entry name" value="Typo IV secretion system protein TraC"/>
    <property type="match status" value="1"/>
</dbReference>
<dbReference type="InterPro" id="IPR014147">
    <property type="entry name" value="T4SS_TrbJ"/>
</dbReference>
<gene>
    <name evidence="3" type="primary">trbJ</name>
    <name evidence="3" type="ORF">GFK26_19265</name>
</gene>
<name>A0A5Q0M5E4_VARPD</name>